<dbReference type="Proteomes" id="UP000519897">
    <property type="component" value="Unassembled WGS sequence"/>
</dbReference>
<gene>
    <name evidence="2" type="ORF">GGQ72_004594</name>
</gene>
<feature type="region of interest" description="Disordered" evidence="1">
    <location>
        <begin position="42"/>
        <end position="62"/>
    </location>
</feature>
<reference evidence="2 3" key="1">
    <citation type="submission" date="2020-08" db="EMBL/GenBank/DDBJ databases">
        <title>Genomic Encyclopedia of Type Strains, Phase IV (KMG-IV): sequencing the most valuable type-strain genomes for metagenomic binning, comparative biology and taxonomic classification.</title>
        <authorList>
            <person name="Goeker M."/>
        </authorList>
    </citation>
    <scope>NUCLEOTIDE SEQUENCE [LARGE SCALE GENOMIC DNA]</scope>
    <source>
        <strain evidence="2 3">DSM 29514</strain>
    </source>
</reference>
<dbReference type="EMBL" id="JACIEC010000016">
    <property type="protein sequence ID" value="MBB4146025.1"/>
    <property type="molecule type" value="Genomic_DNA"/>
</dbReference>
<evidence type="ECO:0000256" key="1">
    <source>
        <dbReference type="SAM" id="MobiDB-lite"/>
    </source>
</evidence>
<dbReference type="InterPro" id="IPR044000">
    <property type="entry name" value="Phage_tube_2"/>
</dbReference>
<accession>A0A7W6PUM4</accession>
<dbReference type="RefSeq" id="WP_165137690.1">
    <property type="nucleotide sequence ID" value="NZ_CP049252.1"/>
</dbReference>
<comment type="caution">
    <text evidence="2">The sequence shown here is derived from an EMBL/GenBank/DDBJ whole genome shotgun (WGS) entry which is preliminary data.</text>
</comment>
<keyword evidence="3" id="KW-1185">Reference proteome</keyword>
<evidence type="ECO:0000313" key="2">
    <source>
        <dbReference type="EMBL" id="MBB4146025.1"/>
    </source>
</evidence>
<dbReference type="Pfam" id="PF18906">
    <property type="entry name" value="Phage_tube_2"/>
    <property type="match status" value="1"/>
</dbReference>
<sequence length="396" mass="41389">MAYQSGRDIAVAFKQEVAFGEKPATNGATFFRINSGGLSLTKGTIQSGENRRDGQTTRARHGAKSVSGQYVADMSLGSFDALIEAAFRGTFAPALVIDEATGGLTSITTTANSIVASAGSFLAAGVRVGDVVIPTNFQDAGNNGRLIRVTGVTASTLTVAETLIANATPDTDFTLTRPKKLIQGKVARSFTVEETEEDVDVSELFKGVRIGRLQIQLQPNGMIVLTFGAVGQDAEVLEGAAAPYFINPAETATIGLTAVECGIRFGGGDVIDLTALTLDLNLNASGVEVIGSTVTPEVFTNNAAITGSVTMLKKDALLQKAFLAEDQLSLHLTAVSPDGDTDFVSFYLGNFSLGSFSKSDIGADNGRTQSFELLIGKDERGGAFDPTMIKFQTSAA</sequence>
<name>A0A7W6PUM4_9HYPH</name>
<evidence type="ECO:0000313" key="3">
    <source>
        <dbReference type="Proteomes" id="UP000519897"/>
    </source>
</evidence>
<organism evidence="2 3">
    <name type="scientific">Rhizobium rhizoryzae</name>
    <dbReference type="NCBI Taxonomy" id="451876"/>
    <lineage>
        <taxon>Bacteria</taxon>
        <taxon>Pseudomonadati</taxon>
        <taxon>Pseudomonadota</taxon>
        <taxon>Alphaproteobacteria</taxon>
        <taxon>Hyphomicrobiales</taxon>
        <taxon>Rhizobiaceae</taxon>
        <taxon>Rhizobium/Agrobacterium group</taxon>
        <taxon>Rhizobium</taxon>
    </lineage>
</organism>
<protein>
    <submittedName>
        <fullName evidence="2">Uncharacterized protein</fullName>
    </submittedName>
</protein>
<proteinExistence type="predicted"/>
<dbReference type="AlphaFoldDB" id="A0A7W6PUM4"/>